<feature type="domain" description="Gp5/Type VI secretion system Vgr C-terminal trimerisation" evidence="5">
    <location>
        <begin position="503"/>
        <end position="604"/>
    </location>
</feature>
<dbReference type="RefSeq" id="WP_067032328.1">
    <property type="nucleotide sequence ID" value="NZ_FLRA01000003.1"/>
</dbReference>
<dbReference type="SUPFAM" id="SSF69349">
    <property type="entry name" value="Phage fibre proteins"/>
    <property type="match status" value="1"/>
</dbReference>
<dbReference type="SUPFAM" id="SSF69279">
    <property type="entry name" value="Phage tail proteins"/>
    <property type="match status" value="2"/>
</dbReference>
<evidence type="ECO:0000313" key="6">
    <source>
        <dbReference type="EMBL" id="SBT16761.1"/>
    </source>
</evidence>
<accession>A0A1C3JNL8</accession>
<dbReference type="InterPro" id="IPR006533">
    <property type="entry name" value="T6SS_Vgr_RhsGE"/>
</dbReference>
<dbReference type="Gene3D" id="4.10.220.110">
    <property type="match status" value="1"/>
</dbReference>
<dbReference type="Pfam" id="PF22178">
    <property type="entry name" value="Gp5_trimer_C"/>
    <property type="match status" value="1"/>
</dbReference>
<evidence type="ECO:0000256" key="2">
    <source>
        <dbReference type="ARBA" id="ARBA00005558"/>
    </source>
</evidence>
<keyword evidence="3" id="KW-0964">Secreted</keyword>
<dbReference type="Proteomes" id="UP000092840">
    <property type="component" value="Unassembled WGS sequence"/>
</dbReference>
<dbReference type="InterPro" id="IPR017847">
    <property type="entry name" value="T6SS_RhsGE_Vgr_subset"/>
</dbReference>
<comment type="similarity">
    <text evidence="2">Belongs to the VgrG protein family.</text>
</comment>
<comment type="subcellular location">
    <subcellularLocation>
        <location evidence="1">Secreted</location>
    </subcellularLocation>
</comment>
<dbReference type="Proteomes" id="UP000092871">
    <property type="component" value="Unassembled WGS sequence"/>
</dbReference>
<feature type="domain" description="Gp5/Type VI secretion system Vgr protein OB-fold" evidence="4">
    <location>
        <begin position="414"/>
        <end position="486"/>
    </location>
</feature>
<dbReference type="GO" id="GO:0005576">
    <property type="term" value="C:extracellular region"/>
    <property type="evidence" value="ECO:0007669"/>
    <property type="project" value="UniProtKB-SubCell"/>
</dbReference>
<dbReference type="Pfam" id="PF05954">
    <property type="entry name" value="Phage_GPD"/>
    <property type="match status" value="1"/>
</dbReference>
<dbReference type="InterPro" id="IPR050708">
    <property type="entry name" value="T6SS_VgrG/RHS"/>
</dbReference>
<dbReference type="Pfam" id="PF04717">
    <property type="entry name" value="Phage_base_V"/>
    <property type="match status" value="1"/>
</dbReference>
<dbReference type="Gene3D" id="2.30.110.50">
    <property type="match status" value="1"/>
</dbReference>
<dbReference type="PANTHER" id="PTHR32305:SF15">
    <property type="entry name" value="PROTEIN RHSA-RELATED"/>
    <property type="match status" value="1"/>
</dbReference>
<dbReference type="SUPFAM" id="SSF69255">
    <property type="entry name" value="gp5 N-terminal domain-like"/>
    <property type="match status" value="1"/>
</dbReference>
<dbReference type="EMBL" id="FLRA01000003">
    <property type="protein sequence ID" value="SBT16761.1"/>
    <property type="molecule type" value="Genomic_DNA"/>
</dbReference>
<dbReference type="Gene3D" id="3.55.50.10">
    <property type="entry name" value="Baseplate protein-like domains"/>
    <property type="match status" value="1"/>
</dbReference>
<evidence type="ECO:0000256" key="3">
    <source>
        <dbReference type="ARBA" id="ARBA00022525"/>
    </source>
</evidence>
<dbReference type="PANTHER" id="PTHR32305">
    <property type="match status" value="1"/>
</dbReference>
<protein>
    <submittedName>
        <fullName evidence="6">Phage-related baseplate assembly protein</fullName>
    </submittedName>
</protein>
<sequence length="615" mass="69455">MADFSQKSRLLAIDSPLGPDALLLARLSGEERVSSLFGFEIEVYSLQKQISPDQIVGKNVTLKIVLVDDKGHYKPGSYRYINGYVQSFRQDGHILQGLQGYTATVVPKFWFLTQTSDCKIFHDSAAGKDIKQITDEVLKSNGFGGSDYRLSLTGDHPKREYTVQYNETDFNFLSRLFEEEGIFYYFEHKAGQHTLVISDNIGGYGQCEEASVDYRAGTASAHTIHTWNHRYEYRTGAYAHRDYNYRLDSPMKAHSAYSEKTETASMKVPGTDKYEHFVYPGRYVEKDNGIGDWAGSSQNWAKLRVEAEEAHHDIVHGESGCRTFTSGHKFTLKKHDDSPSEASDYMLLSVRHEAQDYSYTVGGTDDEKDQYYENHFECIPAKTVYRPLLVTGWPKMQGPQNAVVVGEPGEEIYTDKMGRVKVQFPWQRTAEDDSNFDDKSSCWVRVSSMWAGKNWGAIFLPRVGHEVIVDFIDGDPDRPLVTGSVYNVENVPPWTLPDNKTQSGILTRSSKDGTAENANWLRFEDKMGEEQIFVHAEKDLDTEVEYNETRWVGKDRSSEIAENDTLKVGKVLSIEAGDMIKLVCGGTMIKMESNGTITIEGSTNIKLSSPRIDLN</sequence>
<evidence type="ECO:0000313" key="9">
    <source>
        <dbReference type="Proteomes" id="UP000092871"/>
    </source>
</evidence>
<gene>
    <name evidence="6" type="ORF">MGA5115_00845</name>
    <name evidence="7" type="ORF">MGA5116_01063</name>
</gene>
<reference evidence="7 8" key="2">
    <citation type="submission" date="2016-06" db="EMBL/GenBank/DDBJ databases">
        <authorList>
            <person name="Rodrigo-Torres L."/>
            <person name="Arahal D.R."/>
        </authorList>
    </citation>
    <scope>NUCLEOTIDE SEQUENCE [LARGE SCALE GENOMIC DNA]</scope>
    <source>
        <strain evidence="7 8">CECT 5116</strain>
    </source>
</reference>
<dbReference type="InterPro" id="IPR006531">
    <property type="entry name" value="Gp5/Vgr_OB"/>
</dbReference>
<dbReference type="Gene3D" id="2.40.50.230">
    <property type="entry name" value="Gp5 N-terminal domain"/>
    <property type="match status" value="1"/>
</dbReference>
<dbReference type="OrthoDB" id="9762420at2"/>
<name>A0A1C3JNL8_9GAMM</name>
<evidence type="ECO:0000256" key="1">
    <source>
        <dbReference type="ARBA" id="ARBA00004613"/>
    </source>
</evidence>
<dbReference type="EMBL" id="FLRB01000006">
    <property type="protein sequence ID" value="SBT20477.1"/>
    <property type="molecule type" value="Genomic_DNA"/>
</dbReference>
<proteinExistence type="inferred from homology"/>
<evidence type="ECO:0000259" key="5">
    <source>
        <dbReference type="Pfam" id="PF22178"/>
    </source>
</evidence>
<dbReference type="NCBIfam" id="TIGR01646">
    <property type="entry name" value="vgr_GE"/>
    <property type="match status" value="1"/>
</dbReference>
<organism evidence="6 9">
    <name type="scientific">Marinomonas gallaica</name>
    <dbReference type="NCBI Taxonomy" id="1806667"/>
    <lineage>
        <taxon>Bacteria</taxon>
        <taxon>Pseudomonadati</taxon>
        <taxon>Pseudomonadota</taxon>
        <taxon>Gammaproteobacteria</taxon>
        <taxon>Oceanospirillales</taxon>
        <taxon>Oceanospirillaceae</taxon>
        <taxon>Marinomonas</taxon>
    </lineage>
</organism>
<dbReference type="InterPro" id="IPR037026">
    <property type="entry name" value="Vgr_OB-fold_dom_sf"/>
</dbReference>
<keyword evidence="8" id="KW-1185">Reference proteome</keyword>
<evidence type="ECO:0000313" key="7">
    <source>
        <dbReference type="EMBL" id="SBT20477.1"/>
    </source>
</evidence>
<reference evidence="6 9" key="1">
    <citation type="submission" date="2016-06" db="EMBL/GenBank/DDBJ databases">
        <authorList>
            <person name="Kjaerup R.B."/>
            <person name="Dalgaard T.S."/>
            <person name="Juul-Madsen H.R."/>
        </authorList>
    </citation>
    <scope>NUCLEOTIDE SEQUENCE [LARGE SCALE GENOMIC DNA]</scope>
    <source>
        <strain evidence="6 9">CECT 5115</strain>
    </source>
</reference>
<evidence type="ECO:0000259" key="4">
    <source>
        <dbReference type="Pfam" id="PF04717"/>
    </source>
</evidence>
<dbReference type="InterPro" id="IPR054030">
    <property type="entry name" value="Gp5_Vgr_C"/>
</dbReference>
<dbReference type="NCBIfam" id="TIGR03361">
    <property type="entry name" value="VI_Rhs_Vgr"/>
    <property type="match status" value="1"/>
</dbReference>
<evidence type="ECO:0000313" key="8">
    <source>
        <dbReference type="Proteomes" id="UP000092840"/>
    </source>
</evidence>
<dbReference type="AlphaFoldDB" id="A0A1C3JNL8"/>